<keyword evidence="2" id="KW-0472">Membrane</keyword>
<sequence length="134" mass="13810">MNDQDLRTALHRDAELVGAPSPDLLDQLVQRRQHQRRQRAGIVSAVAAVVVIAAGIPVGSSLLARSDGGPAGPTTVEVTPSVTPEVTPTPAVTPAPTPEATPTPTPQATPTPTSTAASRTNPPSPYWARTASAR</sequence>
<keyword evidence="2" id="KW-1133">Transmembrane helix</keyword>
<feature type="compositionally biased region" description="Low complexity" evidence="1">
    <location>
        <begin position="110"/>
        <end position="121"/>
    </location>
</feature>
<proteinExistence type="predicted"/>
<evidence type="ECO:0000256" key="1">
    <source>
        <dbReference type="SAM" id="MobiDB-lite"/>
    </source>
</evidence>
<accession>A0ABP6PPG4</accession>
<organism evidence="3 4">
    <name type="scientific">Blastococcus jejuensis</name>
    <dbReference type="NCBI Taxonomy" id="351224"/>
    <lineage>
        <taxon>Bacteria</taxon>
        <taxon>Bacillati</taxon>
        <taxon>Actinomycetota</taxon>
        <taxon>Actinomycetes</taxon>
        <taxon>Geodermatophilales</taxon>
        <taxon>Geodermatophilaceae</taxon>
        <taxon>Blastococcus</taxon>
    </lineage>
</organism>
<reference evidence="4" key="1">
    <citation type="journal article" date="2019" name="Int. J. Syst. Evol. Microbiol.">
        <title>The Global Catalogue of Microorganisms (GCM) 10K type strain sequencing project: providing services to taxonomists for standard genome sequencing and annotation.</title>
        <authorList>
            <consortium name="The Broad Institute Genomics Platform"/>
            <consortium name="The Broad Institute Genome Sequencing Center for Infectious Disease"/>
            <person name="Wu L."/>
            <person name="Ma J."/>
        </authorList>
    </citation>
    <scope>NUCLEOTIDE SEQUENCE [LARGE SCALE GENOMIC DNA]</scope>
    <source>
        <strain evidence="4">JCM 15614</strain>
    </source>
</reference>
<dbReference type="Proteomes" id="UP001499924">
    <property type="component" value="Unassembled WGS sequence"/>
</dbReference>
<feature type="transmembrane region" description="Helical" evidence="2">
    <location>
        <begin position="40"/>
        <end position="64"/>
    </location>
</feature>
<evidence type="ECO:0000313" key="4">
    <source>
        <dbReference type="Proteomes" id="UP001499924"/>
    </source>
</evidence>
<evidence type="ECO:0000256" key="2">
    <source>
        <dbReference type="SAM" id="Phobius"/>
    </source>
</evidence>
<feature type="compositionally biased region" description="Pro residues" evidence="1">
    <location>
        <begin position="91"/>
        <end position="109"/>
    </location>
</feature>
<gene>
    <name evidence="3" type="ORF">GCM10010531_44320</name>
</gene>
<comment type="caution">
    <text evidence="3">The sequence shown here is derived from an EMBL/GenBank/DDBJ whole genome shotgun (WGS) entry which is preliminary data.</text>
</comment>
<name>A0ABP6PPG4_9ACTN</name>
<evidence type="ECO:0000313" key="3">
    <source>
        <dbReference type="EMBL" id="GAA3185238.1"/>
    </source>
</evidence>
<dbReference type="EMBL" id="BAAAVV010000021">
    <property type="protein sequence ID" value="GAA3185238.1"/>
    <property type="molecule type" value="Genomic_DNA"/>
</dbReference>
<keyword evidence="4" id="KW-1185">Reference proteome</keyword>
<feature type="region of interest" description="Disordered" evidence="1">
    <location>
        <begin position="61"/>
        <end position="134"/>
    </location>
</feature>
<keyword evidence="2" id="KW-0812">Transmembrane</keyword>
<protein>
    <submittedName>
        <fullName evidence="3">Uncharacterized protein</fullName>
    </submittedName>
</protein>
<feature type="compositionally biased region" description="Low complexity" evidence="1">
    <location>
        <begin position="73"/>
        <end position="90"/>
    </location>
</feature>
<dbReference type="RefSeq" id="WP_344691480.1">
    <property type="nucleotide sequence ID" value="NZ_BAAAVV010000021.1"/>
</dbReference>